<evidence type="ECO:0000313" key="3">
    <source>
        <dbReference type="Proteomes" id="UP001597469"/>
    </source>
</evidence>
<protein>
    <submittedName>
        <fullName evidence="2">DUF6713 family protein</fullName>
    </submittedName>
</protein>
<accession>A0ABW5LYY0</accession>
<dbReference type="EMBL" id="JBHULN010000001">
    <property type="protein sequence ID" value="MFD2569234.1"/>
    <property type="molecule type" value="Genomic_DNA"/>
</dbReference>
<evidence type="ECO:0000256" key="1">
    <source>
        <dbReference type="SAM" id="Phobius"/>
    </source>
</evidence>
<feature type="transmembrane region" description="Helical" evidence="1">
    <location>
        <begin position="5"/>
        <end position="21"/>
    </location>
</feature>
<keyword evidence="1" id="KW-0812">Transmembrane</keyword>
<dbReference type="InterPro" id="IPR046559">
    <property type="entry name" value="DUF6713"/>
</dbReference>
<dbReference type="Proteomes" id="UP001597469">
    <property type="component" value="Unassembled WGS sequence"/>
</dbReference>
<name>A0ABW5LYY0_9BACT</name>
<feature type="transmembrane region" description="Helical" evidence="1">
    <location>
        <begin position="27"/>
        <end position="47"/>
    </location>
</feature>
<sequence>MGYLIFCLAHIPLFYFVYVNLTSRENTLTFITGFDLFMIIHVGLHLLLLKHERNEFKDWISWLLIVGAGLCGAMDLLV</sequence>
<dbReference type="RefSeq" id="WP_381517949.1">
    <property type="nucleotide sequence ID" value="NZ_JBHULN010000001.1"/>
</dbReference>
<keyword evidence="1" id="KW-0472">Membrane</keyword>
<comment type="caution">
    <text evidence="2">The sequence shown here is derived from an EMBL/GenBank/DDBJ whole genome shotgun (WGS) entry which is preliminary data.</text>
</comment>
<keyword evidence="3" id="KW-1185">Reference proteome</keyword>
<keyword evidence="1" id="KW-1133">Transmembrane helix</keyword>
<evidence type="ECO:0000313" key="2">
    <source>
        <dbReference type="EMBL" id="MFD2569234.1"/>
    </source>
</evidence>
<dbReference type="Pfam" id="PF20460">
    <property type="entry name" value="DUF6713"/>
    <property type="match status" value="1"/>
</dbReference>
<gene>
    <name evidence="2" type="ORF">ACFSUS_01230</name>
</gene>
<feature type="transmembrane region" description="Helical" evidence="1">
    <location>
        <begin position="59"/>
        <end position="77"/>
    </location>
</feature>
<organism evidence="2 3">
    <name type="scientific">Spirosoma soli</name>
    <dbReference type="NCBI Taxonomy" id="1770529"/>
    <lineage>
        <taxon>Bacteria</taxon>
        <taxon>Pseudomonadati</taxon>
        <taxon>Bacteroidota</taxon>
        <taxon>Cytophagia</taxon>
        <taxon>Cytophagales</taxon>
        <taxon>Cytophagaceae</taxon>
        <taxon>Spirosoma</taxon>
    </lineage>
</organism>
<proteinExistence type="predicted"/>
<reference evidence="3" key="1">
    <citation type="journal article" date="2019" name="Int. J. Syst. Evol. Microbiol.">
        <title>The Global Catalogue of Microorganisms (GCM) 10K type strain sequencing project: providing services to taxonomists for standard genome sequencing and annotation.</title>
        <authorList>
            <consortium name="The Broad Institute Genomics Platform"/>
            <consortium name="The Broad Institute Genome Sequencing Center for Infectious Disease"/>
            <person name="Wu L."/>
            <person name="Ma J."/>
        </authorList>
    </citation>
    <scope>NUCLEOTIDE SEQUENCE [LARGE SCALE GENOMIC DNA]</scope>
    <source>
        <strain evidence="3">KCTC 42805</strain>
    </source>
</reference>